<feature type="domain" description="RNA polymerase sigma-70 region 2" evidence="1">
    <location>
        <begin position="9"/>
        <end position="73"/>
    </location>
</feature>
<dbReference type="AlphaFoldDB" id="F4QLI7"/>
<evidence type="ECO:0000313" key="3">
    <source>
        <dbReference type="EMBL" id="EGF93485.1"/>
    </source>
</evidence>
<organism evidence="3 4">
    <name type="scientific">Asticcacaulis biprosthecium C19</name>
    <dbReference type="NCBI Taxonomy" id="715226"/>
    <lineage>
        <taxon>Bacteria</taxon>
        <taxon>Pseudomonadati</taxon>
        <taxon>Pseudomonadota</taxon>
        <taxon>Alphaproteobacteria</taxon>
        <taxon>Caulobacterales</taxon>
        <taxon>Caulobacteraceae</taxon>
        <taxon>Asticcacaulis</taxon>
    </lineage>
</organism>
<dbReference type="RefSeq" id="WP_006272682.1">
    <property type="nucleotide sequence ID" value="NZ_GL883077.1"/>
</dbReference>
<dbReference type="InterPro" id="IPR046531">
    <property type="entry name" value="DUF6596"/>
</dbReference>
<keyword evidence="4" id="KW-1185">Reference proteome</keyword>
<feature type="domain" description="DUF6596" evidence="2">
    <location>
        <begin position="174"/>
        <end position="272"/>
    </location>
</feature>
<dbReference type="PANTHER" id="PTHR47756:SF2">
    <property type="entry name" value="BLL6612 PROTEIN"/>
    <property type="match status" value="1"/>
</dbReference>
<dbReference type="PANTHER" id="PTHR47756">
    <property type="entry name" value="BLL6612 PROTEIN-RELATED"/>
    <property type="match status" value="1"/>
</dbReference>
<dbReference type="InterPro" id="IPR007627">
    <property type="entry name" value="RNA_pol_sigma70_r2"/>
</dbReference>
<dbReference type="STRING" id="715226.ABI_19250"/>
<dbReference type="Pfam" id="PF20239">
    <property type="entry name" value="DUF6596"/>
    <property type="match status" value="1"/>
</dbReference>
<dbReference type="EMBL" id="GL883077">
    <property type="protein sequence ID" value="EGF93485.1"/>
    <property type="molecule type" value="Genomic_DNA"/>
</dbReference>
<dbReference type="InterPro" id="IPR013325">
    <property type="entry name" value="RNA_pol_sigma_r2"/>
</dbReference>
<dbReference type="Pfam" id="PF04542">
    <property type="entry name" value="Sigma70_r2"/>
    <property type="match status" value="1"/>
</dbReference>
<evidence type="ECO:0000259" key="1">
    <source>
        <dbReference type="Pfam" id="PF04542"/>
    </source>
</evidence>
<name>F4QLI7_9CAUL</name>
<dbReference type="SUPFAM" id="SSF88946">
    <property type="entry name" value="Sigma2 domain of RNA polymerase sigma factors"/>
    <property type="match status" value="1"/>
</dbReference>
<accession>F4QLI7</accession>
<dbReference type="Proteomes" id="UP000006512">
    <property type="component" value="Unassembled WGS sequence"/>
</dbReference>
<protein>
    <submittedName>
        <fullName evidence="3">RNA polymerase sigma factor, sigma-70 family protein</fullName>
    </submittedName>
</protein>
<reference evidence="4" key="1">
    <citation type="submission" date="2011-03" db="EMBL/GenBank/DDBJ databases">
        <title>Draft genome sequence of Brevundimonas diminuta.</title>
        <authorList>
            <person name="Brown P.J.B."/>
            <person name="Buechlein A."/>
            <person name="Hemmerich C."/>
            <person name="Brun Y.V."/>
        </authorList>
    </citation>
    <scope>NUCLEOTIDE SEQUENCE [LARGE SCALE GENOMIC DNA]</scope>
    <source>
        <strain evidence="4">C19</strain>
    </source>
</reference>
<evidence type="ECO:0000313" key="4">
    <source>
        <dbReference type="Proteomes" id="UP000006512"/>
    </source>
</evidence>
<sequence>MPKVDDIARRHYGRLLAWLAAGFRDVAAAEDALQDAFAAALRRWPSEGLPNHPEAWLLATAKRRLLDRLRQRKVSDAFADDLRHTLTEAEDAVTWTFPDDRLKLMFVCAHPEIEAALHAPLMLQTVLGLDSRRIADAFVVSPSAMSQRLVRVKAKIAAAALAFEIPEREALPRRLDSVLQAIYAAYTSAWTTTPDAQTRGLAGEAAYLTQLCVDLSPGEPEALGLLALIQFCDARAAARFAVDGAYIPMDEQDVTLWDRGLIAQAEATLDLASRNLTLGRYQLEAAIQSAHISARRRGVPPSAVLPLYRALVSLHPSLGAWTGYAAALVQAGEIQAAKQVLDDLGEDRMRLYQPWWAVMAEVATQLGDTASALRAYDMAEGLEDATAVKAWLRQRRSRLLQ</sequence>
<dbReference type="OrthoDB" id="9780299at2"/>
<evidence type="ECO:0000259" key="2">
    <source>
        <dbReference type="Pfam" id="PF20239"/>
    </source>
</evidence>
<dbReference type="GO" id="GO:0003700">
    <property type="term" value="F:DNA-binding transcription factor activity"/>
    <property type="evidence" value="ECO:0007669"/>
    <property type="project" value="InterPro"/>
</dbReference>
<dbReference type="GO" id="GO:0006352">
    <property type="term" value="P:DNA-templated transcription initiation"/>
    <property type="evidence" value="ECO:0007669"/>
    <property type="project" value="InterPro"/>
</dbReference>
<proteinExistence type="predicted"/>
<gene>
    <name evidence="3" type="ORF">ABI_19250</name>
</gene>
<dbReference type="HOGENOM" id="CLU_035311_1_0_5"/>
<dbReference type="Gene3D" id="1.10.1740.10">
    <property type="match status" value="1"/>
</dbReference>
<dbReference type="eggNOG" id="COG4941">
    <property type="taxonomic scope" value="Bacteria"/>
</dbReference>